<evidence type="ECO:0000313" key="2">
    <source>
        <dbReference type="EMBL" id="KAK7532675.1"/>
    </source>
</evidence>
<reference evidence="2 3" key="1">
    <citation type="submission" date="2024-04" db="EMBL/GenBank/DDBJ databases">
        <title>Phyllosticta paracitricarpa is synonymous to the EU quarantine fungus P. citricarpa based on phylogenomic analyses.</title>
        <authorList>
            <consortium name="Lawrence Berkeley National Laboratory"/>
            <person name="Van Ingen-Buijs V.A."/>
            <person name="Van Westerhoven A.C."/>
            <person name="Haridas S."/>
            <person name="Skiadas P."/>
            <person name="Martin F."/>
            <person name="Groenewald J.Z."/>
            <person name="Crous P.W."/>
            <person name="Seidl M.F."/>
        </authorList>
    </citation>
    <scope>NUCLEOTIDE SEQUENCE [LARGE SCALE GENOMIC DNA]</scope>
    <source>
        <strain evidence="2 3">CBS 122670</strain>
    </source>
</reference>
<feature type="region of interest" description="Disordered" evidence="1">
    <location>
        <begin position="128"/>
        <end position="171"/>
    </location>
</feature>
<accession>A0ABR1LBS6</accession>
<proteinExistence type="predicted"/>
<dbReference type="Proteomes" id="UP001365128">
    <property type="component" value="Unassembled WGS sequence"/>
</dbReference>
<organism evidence="2 3">
    <name type="scientific">Phyllosticta citricarpa</name>
    <dbReference type="NCBI Taxonomy" id="55181"/>
    <lineage>
        <taxon>Eukaryota</taxon>
        <taxon>Fungi</taxon>
        <taxon>Dikarya</taxon>
        <taxon>Ascomycota</taxon>
        <taxon>Pezizomycotina</taxon>
        <taxon>Dothideomycetes</taxon>
        <taxon>Dothideomycetes incertae sedis</taxon>
        <taxon>Botryosphaeriales</taxon>
        <taxon>Phyllostictaceae</taxon>
        <taxon>Phyllosticta</taxon>
    </lineage>
</organism>
<keyword evidence="3" id="KW-1185">Reference proteome</keyword>
<feature type="compositionally biased region" description="Basic and acidic residues" evidence="1">
    <location>
        <begin position="162"/>
        <end position="171"/>
    </location>
</feature>
<dbReference type="EMBL" id="JBBPDW010000049">
    <property type="protein sequence ID" value="KAK7532675.1"/>
    <property type="molecule type" value="Genomic_DNA"/>
</dbReference>
<sequence>MFMFNAPWHDPGESRCYGPGLRLGPGPGPGCSHYPLVSPLGGWLFSAQWASLMRCRRTRSGEGADAEIAGGRIWMQLKSGAWKGRKEGRKQWTAGKTGMGGERRPSASRRTITCFMAWHETSNNLTATANSQQPTANNKNNNTTTTNNTNSSSPHQAMHCRQARDEQSERHKVGVYRQRGHADFLRGRNNSPTSSLIARLPAYYPRVIVDTCVPGQVAPEAKAAYHAFRRLPFSWGRSSTCACPSACQLHSDTGKGKDALES</sequence>
<evidence type="ECO:0000313" key="3">
    <source>
        <dbReference type="Proteomes" id="UP001365128"/>
    </source>
</evidence>
<name>A0ABR1LBS6_9PEZI</name>
<evidence type="ECO:0000256" key="1">
    <source>
        <dbReference type="SAM" id="MobiDB-lite"/>
    </source>
</evidence>
<protein>
    <submittedName>
        <fullName evidence="2">Uncharacterized protein</fullName>
    </submittedName>
</protein>
<comment type="caution">
    <text evidence="2">The sequence shown here is derived from an EMBL/GenBank/DDBJ whole genome shotgun (WGS) entry which is preliminary data.</text>
</comment>
<feature type="region of interest" description="Disordered" evidence="1">
    <location>
        <begin position="84"/>
        <end position="107"/>
    </location>
</feature>
<gene>
    <name evidence="2" type="ORF">IWX46DRAFT_630412</name>
</gene>
<feature type="compositionally biased region" description="Low complexity" evidence="1">
    <location>
        <begin position="135"/>
        <end position="150"/>
    </location>
</feature>